<protein>
    <submittedName>
        <fullName evidence="2">Uncharacterized protein</fullName>
    </submittedName>
</protein>
<dbReference type="AlphaFoldDB" id="A0A402CPA6"/>
<dbReference type="EMBL" id="AP025739">
    <property type="protein sequence ID" value="BDI32986.1"/>
    <property type="molecule type" value="Genomic_DNA"/>
</dbReference>
<dbReference type="Proteomes" id="UP000287394">
    <property type="component" value="Chromosome"/>
</dbReference>
<evidence type="ECO:0000313" key="2">
    <source>
        <dbReference type="EMBL" id="BDI32986.1"/>
    </source>
</evidence>
<name>A0A402CPA6_9BACT</name>
<accession>A0A402CPA6</accession>
<reference evidence="2 3" key="1">
    <citation type="journal article" date="2019" name="Int. J. Syst. Evol. Microbiol.">
        <title>Capsulimonas corticalis gen. nov., sp. nov., an aerobic capsulated bacterium, of a novel bacterial order, Capsulimonadales ord. nov., of the class Armatimonadia of the phylum Armatimonadetes.</title>
        <authorList>
            <person name="Li J."/>
            <person name="Kudo C."/>
            <person name="Tonouchi A."/>
        </authorList>
    </citation>
    <scope>NUCLEOTIDE SEQUENCE [LARGE SCALE GENOMIC DNA]</scope>
    <source>
        <strain evidence="2 3">AX-7</strain>
    </source>
</reference>
<feature type="region of interest" description="Disordered" evidence="1">
    <location>
        <begin position="28"/>
        <end position="54"/>
    </location>
</feature>
<sequence>MVQRRDGDRDPRAGAVFAADAKIGVKRKVLRPGSRDDRHGRQERQGDAEDRGIVYGTATPVGLAVVSRGANHRHRRPPLVVPQAEWGWK</sequence>
<feature type="compositionally biased region" description="Basic and acidic residues" evidence="1">
    <location>
        <begin position="33"/>
        <end position="52"/>
    </location>
</feature>
<organism evidence="2 3">
    <name type="scientific">Capsulimonas corticalis</name>
    <dbReference type="NCBI Taxonomy" id="2219043"/>
    <lineage>
        <taxon>Bacteria</taxon>
        <taxon>Bacillati</taxon>
        <taxon>Armatimonadota</taxon>
        <taxon>Armatimonadia</taxon>
        <taxon>Capsulimonadales</taxon>
        <taxon>Capsulimonadaceae</taxon>
        <taxon>Capsulimonas</taxon>
    </lineage>
</organism>
<proteinExistence type="predicted"/>
<evidence type="ECO:0000256" key="1">
    <source>
        <dbReference type="SAM" id="MobiDB-lite"/>
    </source>
</evidence>
<keyword evidence="3" id="KW-1185">Reference proteome</keyword>
<evidence type="ECO:0000313" key="3">
    <source>
        <dbReference type="Proteomes" id="UP000287394"/>
    </source>
</evidence>
<dbReference type="KEGG" id="ccot:CCAX7_50370"/>
<gene>
    <name evidence="2" type="ORF">CCAX7_50370</name>
</gene>